<dbReference type="Gene3D" id="1.20.1070.10">
    <property type="entry name" value="Rhodopsin 7-helix transmembrane proteins"/>
    <property type="match status" value="1"/>
</dbReference>
<organism evidence="2 3">
    <name type="scientific">Tegillarca granosa</name>
    <name type="common">Malaysian cockle</name>
    <name type="synonym">Anadara granosa</name>
    <dbReference type="NCBI Taxonomy" id="220873"/>
    <lineage>
        <taxon>Eukaryota</taxon>
        <taxon>Metazoa</taxon>
        <taxon>Spiralia</taxon>
        <taxon>Lophotrochozoa</taxon>
        <taxon>Mollusca</taxon>
        <taxon>Bivalvia</taxon>
        <taxon>Autobranchia</taxon>
        <taxon>Pteriomorphia</taxon>
        <taxon>Arcoida</taxon>
        <taxon>Arcoidea</taxon>
        <taxon>Arcidae</taxon>
        <taxon>Tegillarca</taxon>
    </lineage>
</organism>
<keyword evidence="1" id="KW-0812">Transmembrane</keyword>
<dbReference type="EMBL" id="JARBDR010000903">
    <property type="protein sequence ID" value="KAJ8304496.1"/>
    <property type="molecule type" value="Genomic_DNA"/>
</dbReference>
<keyword evidence="1" id="KW-1133">Transmembrane helix</keyword>
<evidence type="ECO:0000313" key="3">
    <source>
        <dbReference type="Proteomes" id="UP001217089"/>
    </source>
</evidence>
<keyword evidence="1" id="KW-0472">Membrane</keyword>
<keyword evidence="3" id="KW-1185">Reference proteome</keyword>
<accession>A0ABQ9EKU0</accession>
<evidence type="ECO:0000313" key="2">
    <source>
        <dbReference type="EMBL" id="KAJ8304496.1"/>
    </source>
</evidence>
<name>A0ABQ9EKU0_TEGGR</name>
<reference evidence="2 3" key="1">
    <citation type="submission" date="2022-12" db="EMBL/GenBank/DDBJ databases">
        <title>Chromosome-level genome of Tegillarca granosa.</title>
        <authorList>
            <person name="Kim J."/>
        </authorList>
    </citation>
    <scope>NUCLEOTIDE SEQUENCE [LARGE SCALE GENOMIC DNA]</scope>
    <source>
        <strain evidence="2">Teg-2019</strain>
        <tissue evidence="2">Adductor muscle</tissue>
    </source>
</reference>
<dbReference type="Proteomes" id="UP001217089">
    <property type="component" value="Unassembled WGS sequence"/>
</dbReference>
<protein>
    <submittedName>
        <fullName evidence="2">Uncharacterized protein</fullName>
    </submittedName>
</protein>
<sequence>MLCNAPIGIFQVSRQRFSQNATQQEKAELTLWLAIINMFMYFNYTFNFLFYCLSGTKFREDLKQMFSQCKKQKRF</sequence>
<dbReference type="SUPFAM" id="SSF81321">
    <property type="entry name" value="Family A G protein-coupled receptor-like"/>
    <property type="match status" value="1"/>
</dbReference>
<evidence type="ECO:0000256" key="1">
    <source>
        <dbReference type="SAM" id="Phobius"/>
    </source>
</evidence>
<gene>
    <name evidence="2" type="ORF">KUTeg_018079</name>
</gene>
<proteinExistence type="predicted"/>
<feature type="transmembrane region" description="Helical" evidence="1">
    <location>
        <begin position="31"/>
        <end position="53"/>
    </location>
</feature>
<comment type="caution">
    <text evidence="2">The sequence shown here is derived from an EMBL/GenBank/DDBJ whole genome shotgun (WGS) entry which is preliminary data.</text>
</comment>